<feature type="coiled-coil region" evidence="1">
    <location>
        <begin position="519"/>
        <end position="584"/>
    </location>
</feature>
<dbReference type="PANTHER" id="PTHR40472:SF11">
    <property type="entry name" value="RAPUNZEL 3-RELATED"/>
    <property type="match status" value="1"/>
</dbReference>
<reference evidence="3" key="1">
    <citation type="submission" date="2020-03" db="EMBL/GenBank/DDBJ databases">
        <authorList>
            <person name="Weist P."/>
        </authorList>
    </citation>
    <scope>NUCLEOTIDE SEQUENCE</scope>
</reference>
<feature type="compositionally biased region" description="Basic and acidic residues" evidence="2">
    <location>
        <begin position="243"/>
        <end position="255"/>
    </location>
</feature>
<sequence>MMDEDINEDRAKLKQGLVKVLHCVATISSAAAVVNPIFGVAGSLIRVVLHHVDDEDIRTLKREFGSVNRMLDQLSQQNRNTLVQIKKETVDGQYCQVEENLKNQFRKFMEMVEARPQHREGKKDDFEDSYANDLGDQNLHTLYDGVVGKPKLFSRPILEVYLKHSQGDRPTMERLCTRLTYLFCIGLIALMGYAAVIGDDEESLTEEWAEKMEHVQEKMQEALRRFGGFQQLMRIMAMRLLRQERRSPRSEETQRPRWKKCASPPSSPPGSCPWTLLSSSVDPQKPWEFSQTRRTRQKLVCSCSSGVKEQRADSVEIMSNSLERVVAQKKEAIEAVMDMFQQGAEVVASAVGELFPLCEAAAPVLRLALDNVHSKEVFYVKEQFLTVRNKLDVLSTQLEDIDCEIKKGRLDSQYFCVEENIRNQFRKYMDILEAKQQFKEVKTRLFLEHFAKTGGEKNLFVLYDALMGTNSFGESVLELVERYVARNRRLLEDFCVRMKELFCLGLIALLGHCALTQGQEEEEDKIQEWSSKIEEVESRMKTTIEACTAAFPDQAKLDAQRLLQEKEEENLQDTTQQILELLVKKYDWVSWSVRLINHSGSTYRNWRAGEHFHHVAGQNWFEVLQVNNINLVVSYSVKPQPVPRDCIRQAMEGQGRKGNAPAVVEVLEKQLCGFVVHAVSRHKESAAAWSFPEECHYWERHKNVAVCVHSE</sequence>
<dbReference type="EMBL" id="CADEAL010002223">
    <property type="protein sequence ID" value="CAB1438884.1"/>
    <property type="molecule type" value="Genomic_DNA"/>
</dbReference>
<keyword evidence="1" id="KW-0175">Coiled coil</keyword>
<gene>
    <name evidence="3" type="ORF">PLEPLA_LOCUS26744</name>
</gene>
<protein>
    <recommendedName>
        <fullName evidence="5">Protein rapunzel-like</fullName>
    </recommendedName>
</protein>
<evidence type="ECO:0008006" key="5">
    <source>
        <dbReference type="Google" id="ProtNLM"/>
    </source>
</evidence>
<dbReference type="Proteomes" id="UP001153269">
    <property type="component" value="Unassembled WGS sequence"/>
</dbReference>
<proteinExistence type="predicted"/>
<feature type="region of interest" description="Disordered" evidence="2">
    <location>
        <begin position="243"/>
        <end position="272"/>
    </location>
</feature>
<evidence type="ECO:0000313" key="3">
    <source>
        <dbReference type="EMBL" id="CAB1438884.1"/>
    </source>
</evidence>
<accession>A0A9N7UY54</accession>
<evidence type="ECO:0000256" key="1">
    <source>
        <dbReference type="SAM" id="Coils"/>
    </source>
</evidence>
<dbReference type="InterPro" id="IPR039051">
    <property type="entry name" value="SE-CTX-like"/>
</dbReference>
<dbReference type="AlphaFoldDB" id="A0A9N7UY54"/>
<comment type="caution">
    <text evidence="3">The sequence shown here is derived from an EMBL/GenBank/DDBJ whole genome shotgun (WGS) entry which is preliminary data.</text>
</comment>
<evidence type="ECO:0000313" key="4">
    <source>
        <dbReference type="Proteomes" id="UP001153269"/>
    </source>
</evidence>
<keyword evidence="4" id="KW-1185">Reference proteome</keyword>
<organism evidence="3 4">
    <name type="scientific">Pleuronectes platessa</name>
    <name type="common">European plaice</name>
    <dbReference type="NCBI Taxonomy" id="8262"/>
    <lineage>
        <taxon>Eukaryota</taxon>
        <taxon>Metazoa</taxon>
        <taxon>Chordata</taxon>
        <taxon>Craniata</taxon>
        <taxon>Vertebrata</taxon>
        <taxon>Euteleostomi</taxon>
        <taxon>Actinopterygii</taxon>
        <taxon>Neopterygii</taxon>
        <taxon>Teleostei</taxon>
        <taxon>Neoteleostei</taxon>
        <taxon>Acanthomorphata</taxon>
        <taxon>Carangaria</taxon>
        <taxon>Pleuronectiformes</taxon>
        <taxon>Pleuronectoidei</taxon>
        <taxon>Pleuronectidae</taxon>
        <taxon>Pleuronectes</taxon>
    </lineage>
</organism>
<dbReference type="PANTHER" id="PTHR40472">
    <property type="entry name" value="RICIN B-TYPE LECTIN DOMAIN-CONTAINING PROTEIN"/>
    <property type="match status" value="1"/>
</dbReference>
<name>A0A9N7UY54_PLEPL</name>
<evidence type="ECO:0000256" key="2">
    <source>
        <dbReference type="SAM" id="MobiDB-lite"/>
    </source>
</evidence>